<dbReference type="EMBL" id="JBGBPQ010000027">
    <property type="protein sequence ID" value="KAL1498741.1"/>
    <property type="molecule type" value="Genomic_DNA"/>
</dbReference>
<evidence type="ECO:0000256" key="1">
    <source>
        <dbReference type="SAM" id="MobiDB-lite"/>
    </source>
</evidence>
<reference evidence="2 3" key="1">
    <citation type="journal article" date="2024" name="Science">
        <title>Giant polyketide synthase enzymes in the biosynthesis of giant marine polyether toxins.</title>
        <authorList>
            <person name="Fallon T.R."/>
            <person name="Shende V.V."/>
            <person name="Wierzbicki I.H."/>
            <person name="Pendleton A.L."/>
            <person name="Watervoot N.F."/>
            <person name="Auber R.P."/>
            <person name="Gonzalez D.J."/>
            <person name="Wisecaver J.H."/>
            <person name="Moore B.S."/>
        </authorList>
    </citation>
    <scope>NUCLEOTIDE SEQUENCE [LARGE SCALE GENOMIC DNA]</scope>
    <source>
        <strain evidence="2 3">12B1</strain>
    </source>
</reference>
<gene>
    <name evidence="2" type="ORF">AB1Y20_014051</name>
</gene>
<dbReference type="AlphaFoldDB" id="A0AB34IGV2"/>
<sequence length="293" mass="32645">MASNAEASLAGMDAPRVEQLRLHARHALRHRWLYIVGDSSMRMLFGAIVWLLNGSLADPRFGSFVRHSHGGCMVNLSAATTDPRCRDNLVHPSVELAALCLPACTREYVDLRGGYRVTFSFKTFVDHPVREVEQLVSPSHVPAVMLLATGAWDISYRPSAVDPSEKAIVSIADTRLLAERVVQWGEGVRCASRQGDSVPRVVFATLVTCHWRERERLLGRAFNAAIRQMLRGTRQNSSESPLSLLDREPTTNFTSPKRPVKLSQDGRNCEGWHAYGAVVLEHIAEFLHEIHSS</sequence>
<evidence type="ECO:0000313" key="2">
    <source>
        <dbReference type="EMBL" id="KAL1498741.1"/>
    </source>
</evidence>
<evidence type="ECO:0000313" key="3">
    <source>
        <dbReference type="Proteomes" id="UP001515480"/>
    </source>
</evidence>
<name>A0AB34IGV2_PRYPA</name>
<protein>
    <submittedName>
        <fullName evidence="2">Uncharacterized protein</fullName>
    </submittedName>
</protein>
<comment type="caution">
    <text evidence="2">The sequence shown here is derived from an EMBL/GenBank/DDBJ whole genome shotgun (WGS) entry which is preliminary data.</text>
</comment>
<accession>A0AB34IGV2</accession>
<feature type="region of interest" description="Disordered" evidence="1">
    <location>
        <begin position="233"/>
        <end position="261"/>
    </location>
</feature>
<keyword evidence="3" id="KW-1185">Reference proteome</keyword>
<proteinExistence type="predicted"/>
<organism evidence="2 3">
    <name type="scientific">Prymnesium parvum</name>
    <name type="common">Toxic golden alga</name>
    <dbReference type="NCBI Taxonomy" id="97485"/>
    <lineage>
        <taxon>Eukaryota</taxon>
        <taxon>Haptista</taxon>
        <taxon>Haptophyta</taxon>
        <taxon>Prymnesiophyceae</taxon>
        <taxon>Prymnesiales</taxon>
        <taxon>Prymnesiaceae</taxon>
        <taxon>Prymnesium</taxon>
    </lineage>
</organism>
<dbReference type="Proteomes" id="UP001515480">
    <property type="component" value="Unassembled WGS sequence"/>
</dbReference>